<keyword evidence="3" id="KW-0285">Flavoprotein</keyword>
<proteinExistence type="inferred from homology"/>
<evidence type="ECO:0000259" key="7">
    <source>
        <dbReference type="Pfam" id="PF02852"/>
    </source>
</evidence>
<evidence type="ECO:0000256" key="3">
    <source>
        <dbReference type="ARBA" id="ARBA00022630"/>
    </source>
</evidence>
<feature type="domain" description="FAD/NAD(P)-binding" evidence="8">
    <location>
        <begin position="10"/>
        <end position="308"/>
    </location>
</feature>
<evidence type="ECO:0000256" key="4">
    <source>
        <dbReference type="ARBA" id="ARBA00022827"/>
    </source>
</evidence>
<sequence>MERRVNGRSRLIVVGGDAGGMSAASQARRRRGPDDLEILALERGAHTSYSACGIPYLVGKTVSSADELIARAPDTFRRDYAIDVRTGTEVTAIDLERRVVGMIGGDGMFHEEHFDHLLIATGAVPRRPDLPGADAQGIHGVQTLDDGIRLRAEVDERSPRRAVVVGGGYIGLEMAEAFLERGVEVDLIEAGPEPMGTLDPDMGRLVRDAVCEMGVRFFPGTRVTGFDTKDGRVRAVLTEDAEFPADIVVLGMGVRPNSDLARQAGLEVGPTGGIVVDPRMRTSVEGVWAAGDCVQTVHRISGAPVAIALGTHANKQGRVAGINIAGGYARFPGVVGTAITKICGVEVARTGLGEAEARRAGFEFETVTVRSSTRAGYYPGASMMTLKLIAERRTGRLLGGQIVGRENAGKRVDVLATALWNEMTVEEMAGMDLGYAPPFSPVWDPVLVAARKLEGAL</sequence>
<dbReference type="InterPro" id="IPR036188">
    <property type="entry name" value="FAD/NAD-bd_sf"/>
</dbReference>
<evidence type="ECO:0000313" key="9">
    <source>
        <dbReference type="EMBL" id="SKA34472.1"/>
    </source>
</evidence>
<evidence type="ECO:0000256" key="6">
    <source>
        <dbReference type="ARBA" id="ARBA00023284"/>
    </source>
</evidence>
<dbReference type="PRINTS" id="PR00368">
    <property type="entry name" value="FADPNR"/>
</dbReference>
<dbReference type="PANTHER" id="PTHR43429:SF1">
    <property type="entry name" value="NAD(P)H SULFUR OXIDOREDUCTASE (COA-DEPENDENT)"/>
    <property type="match status" value="1"/>
</dbReference>
<dbReference type="Gene3D" id="3.50.50.60">
    <property type="entry name" value="FAD/NAD(P)-binding domain"/>
    <property type="match status" value="2"/>
</dbReference>
<dbReference type="PRINTS" id="PR00411">
    <property type="entry name" value="PNDRDTASEI"/>
</dbReference>
<comment type="similarity">
    <text evidence="2">Belongs to the class-III pyridine nucleotide-disulfide oxidoreductase family.</text>
</comment>
<comment type="cofactor">
    <cofactor evidence="1">
        <name>FAD</name>
        <dbReference type="ChEBI" id="CHEBI:57692"/>
    </cofactor>
</comment>
<evidence type="ECO:0000256" key="1">
    <source>
        <dbReference type="ARBA" id="ARBA00001974"/>
    </source>
</evidence>
<evidence type="ECO:0000259" key="8">
    <source>
        <dbReference type="Pfam" id="PF07992"/>
    </source>
</evidence>
<dbReference type="OrthoDB" id="9802028at2"/>
<evidence type="ECO:0000256" key="2">
    <source>
        <dbReference type="ARBA" id="ARBA00009130"/>
    </source>
</evidence>
<dbReference type="Pfam" id="PF02852">
    <property type="entry name" value="Pyr_redox_dim"/>
    <property type="match status" value="1"/>
</dbReference>
<feature type="domain" description="Pyridine nucleotide-disulphide oxidoreductase dimerisation" evidence="7">
    <location>
        <begin position="339"/>
        <end position="442"/>
    </location>
</feature>
<dbReference type="InterPro" id="IPR016156">
    <property type="entry name" value="FAD/NAD-linked_Rdtase_dimer_sf"/>
</dbReference>
<reference evidence="9 10" key="1">
    <citation type="submission" date="2017-02" db="EMBL/GenBank/DDBJ databases">
        <authorList>
            <person name="Peterson S.W."/>
        </authorList>
    </citation>
    <scope>NUCLEOTIDE SEQUENCE [LARGE SCALE GENOMIC DNA]</scope>
    <source>
        <strain evidence="9 10">DSM 45154</strain>
    </source>
</reference>
<dbReference type="STRING" id="1122192.SAMN02745673_04301"/>
<keyword evidence="10" id="KW-1185">Reference proteome</keyword>
<evidence type="ECO:0000256" key="5">
    <source>
        <dbReference type="ARBA" id="ARBA00023002"/>
    </source>
</evidence>
<dbReference type="SUPFAM" id="SSF51905">
    <property type="entry name" value="FAD/NAD(P)-binding domain"/>
    <property type="match status" value="1"/>
</dbReference>
<dbReference type="InterPro" id="IPR023753">
    <property type="entry name" value="FAD/NAD-binding_dom"/>
</dbReference>
<keyword evidence="4" id="KW-0274">FAD</keyword>
<dbReference type="InterPro" id="IPR004099">
    <property type="entry name" value="Pyr_nucl-diS_OxRdtase_dimer"/>
</dbReference>
<dbReference type="EMBL" id="FUWS01000013">
    <property type="protein sequence ID" value="SKA34472.1"/>
    <property type="molecule type" value="Genomic_DNA"/>
</dbReference>
<dbReference type="AlphaFoldDB" id="A0A1T4T228"/>
<protein>
    <submittedName>
        <fullName evidence="9">NADPH-dependent 2,4-dienoyl-CoA reductase, sulfur reductase</fullName>
    </submittedName>
</protein>
<evidence type="ECO:0000313" key="10">
    <source>
        <dbReference type="Proteomes" id="UP000190637"/>
    </source>
</evidence>
<name>A0A1T4T228_9ACTN</name>
<dbReference type="Pfam" id="PF07992">
    <property type="entry name" value="Pyr_redox_2"/>
    <property type="match status" value="1"/>
</dbReference>
<organism evidence="9 10">
    <name type="scientific">Marinactinospora thermotolerans DSM 45154</name>
    <dbReference type="NCBI Taxonomy" id="1122192"/>
    <lineage>
        <taxon>Bacteria</taxon>
        <taxon>Bacillati</taxon>
        <taxon>Actinomycetota</taxon>
        <taxon>Actinomycetes</taxon>
        <taxon>Streptosporangiales</taxon>
        <taxon>Nocardiopsidaceae</taxon>
        <taxon>Marinactinospora</taxon>
    </lineage>
</organism>
<dbReference type="InterPro" id="IPR050260">
    <property type="entry name" value="FAD-bd_OxRdtase"/>
</dbReference>
<dbReference type="PANTHER" id="PTHR43429">
    <property type="entry name" value="PYRIDINE NUCLEOTIDE-DISULFIDE OXIDOREDUCTASE DOMAIN-CONTAINING"/>
    <property type="match status" value="1"/>
</dbReference>
<accession>A0A1T4T228</accession>
<dbReference type="GO" id="GO:0016491">
    <property type="term" value="F:oxidoreductase activity"/>
    <property type="evidence" value="ECO:0007669"/>
    <property type="project" value="UniProtKB-KW"/>
</dbReference>
<dbReference type="Proteomes" id="UP000190637">
    <property type="component" value="Unassembled WGS sequence"/>
</dbReference>
<dbReference type="SUPFAM" id="SSF55424">
    <property type="entry name" value="FAD/NAD-linked reductases, dimerisation (C-terminal) domain"/>
    <property type="match status" value="1"/>
</dbReference>
<gene>
    <name evidence="9" type="ORF">SAMN02745673_04301</name>
</gene>
<keyword evidence="5" id="KW-0560">Oxidoreductase</keyword>
<keyword evidence="6" id="KW-0676">Redox-active center</keyword>